<dbReference type="Proteomes" id="UP001622612">
    <property type="component" value="Chromosome"/>
</dbReference>
<sequence>MNNKKEEERNELHKTIWKIANDLRGSVDGWDFKQYILTILFYRFISENISNYVKNLDPNINYEEMSDEKALIGKEDIIHVKGLFIKPSELFQNIVKNCRNDENLNETLTNIFLSIETSAKGMESEGDINGLFSDANFNSPKLGNTVRERNEKIVKILEAVNSFNLGDYKNNTIDVFGDAYEFLMTMYAKNAGKSGGEFFTPQEVSELLAKITIIDFNDPQLRNKTEIDKVYDPACGSGSLLLKYAKILGKDNIKRGFFGQEINLTTFNLARINMFLHDINFDQFNIAYGNTLKDPKHLDQKPFEAIVSNPPYSIKWDGEDDPALANDERFNVTSFAPKSKADYAFVLHIIHHLAANGTAAVVEFPGILYRGNAEQRIREYLVKTLNCIDAVIQLPDNVFYGTSISTCILVLRKNKNNTNILFVDASKEFIKVDKNNKLTDNNIENILQALRERKNVKDFSYVASIEQIENNNFNLSVNTYIEKEDTSEKIDIKVLNNQIQEIVKKNDFLRKEIDRLIQDLEVEDE</sequence>
<dbReference type="EMBL" id="CP088155">
    <property type="protein sequence ID" value="WYM97422.1"/>
    <property type="molecule type" value="Genomic_DNA"/>
</dbReference>
<feature type="domain" description="DNA methylase adenine-specific" evidence="9">
    <location>
        <begin position="172"/>
        <end position="488"/>
    </location>
</feature>
<gene>
    <name evidence="11" type="ORF">LQ356_00790</name>
</gene>
<dbReference type="InterPro" id="IPR003356">
    <property type="entry name" value="DNA_methylase_A-5"/>
</dbReference>
<dbReference type="Pfam" id="PF02384">
    <property type="entry name" value="N6_Mtase"/>
    <property type="match status" value="1"/>
</dbReference>
<comment type="similarity">
    <text evidence="1">Belongs to the N(4)/N(6)-methyltransferase family.</text>
</comment>
<dbReference type="PROSITE" id="PS00092">
    <property type="entry name" value="N6_MTASE"/>
    <property type="match status" value="1"/>
</dbReference>
<dbReference type="Gene3D" id="1.20.1260.30">
    <property type="match status" value="1"/>
</dbReference>
<dbReference type="Gene3D" id="3.40.50.150">
    <property type="entry name" value="Vaccinia Virus protein VP39"/>
    <property type="match status" value="1"/>
</dbReference>
<dbReference type="NCBIfam" id="TIGR00497">
    <property type="entry name" value="hsdM"/>
    <property type="match status" value="1"/>
</dbReference>
<dbReference type="RefSeq" id="WP_405311850.1">
    <property type="nucleotide sequence ID" value="NZ_CP088155.1"/>
</dbReference>
<feature type="coiled-coil region" evidence="8">
    <location>
        <begin position="492"/>
        <end position="519"/>
    </location>
</feature>
<dbReference type="InterPro" id="IPR002052">
    <property type="entry name" value="DNA_methylase_N6_adenine_CS"/>
</dbReference>
<evidence type="ECO:0000256" key="6">
    <source>
        <dbReference type="ARBA" id="ARBA00022747"/>
    </source>
</evidence>
<accession>A0ABZ2TMT9</accession>
<keyword evidence="8" id="KW-0175">Coiled coil</keyword>
<reference evidence="11" key="1">
    <citation type="submission" date="2021-11" db="EMBL/GenBank/DDBJ databases">
        <title>The first genome sequence of unculturable Mycoplasma faucium obtained by de novo assembly of metagenomic reads.</title>
        <authorList>
            <person name="Sabat A.J."/>
            <person name="Bathoorn E."/>
            <person name="Akkerboom V."/>
            <person name="Friedrich A.W."/>
        </authorList>
    </citation>
    <scope>NUCLEOTIDE SEQUENCE [LARGE SCALE GENOMIC DNA]</scope>
    <source>
        <strain evidence="11">UMCG-MFM1</strain>
    </source>
</reference>
<evidence type="ECO:0000256" key="7">
    <source>
        <dbReference type="ARBA" id="ARBA00047942"/>
    </source>
</evidence>
<dbReference type="InterPro" id="IPR004546">
    <property type="entry name" value="Restrct_endonuc_T1M"/>
</dbReference>
<evidence type="ECO:0000256" key="2">
    <source>
        <dbReference type="ARBA" id="ARBA00011900"/>
    </source>
</evidence>
<feature type="domain" description="N6 adenine-specific DNA methyltransferase N-terminal" evidence="10">
    <location>
        <begin position="12"/>
        <end position="159"/>
    </location>
</feature>
<keyword evidence="4 11" id="KW-0808">Transferase</keyword>
<dbReference type="PRINTS" id="PR00507">
    <property type="entry name" value="N12N6MTFRASE"/>
</dbReference>
<dbReference type="InterPro" id="IPR029063">
    <property type="entry name" value="SAM-dependent_MTases_sf"/>
</dbReference>
<protein>
    <recommendedName>
        <fullName evidence="2">site-specific DNA-methyltransferase (adenine-specific)</fullName>
        <ecNumber evidence="2">2.1.1.72</ecNumber>
    </recommendedName>
</protein>
<evidence type="ECO:0000256" key="3">
    <source>
        <dbReference type="ARBA" id="ARBA00022603"/>
    </source>
</evidence>
<evidence type="ECO:0000256" key="5">
    <source>
        <dbReference type="ARBA" id="ARBA00022691"/>
    </source>
</evidence>
<dbReference type="InterPro" id="IPR022749">
    <property type="entry name" value="D12N6_MeTrfase_N"/>
</dbReference>
<evidence type="ECO:0000313" key="12">
    <source>
        <dbReference type="Proteomes" id="UP001622612"/>
    </source>
</evidence>
<dbReference type="Pfam" id="PF12161">
    <property type="entry name" value="HsdM_N"/>
    <property type="match status" value="1"/>
</dbReference>
<dbReference type="PANTHER" id="PTHR42933:SF1">
    <property type="entry name" value="SITE-SPECIFIC DNA-METHYLTRANSFERASE (ADENINE-SPECIFIC)"/>
    <property type="match status" value="1"/>
</dbReference>
<name>A0ABZ2TMT9_9BACT</name>
<keyword evidence="12" id="KW-1185">Reference proteome</keyword>
<evidence type="ECO:0000259" key="9">
    <source>
        <dbReference type="Pfam" id="PF02384"/>
    </source>
</evidence>
<keyword evidence="5" id="KW-0949">S-adenosyl-L-methionine</keyword>
<evidence type="ECO:0000256" key="1">
    <source>
        <dbReference type="ARBA" id="ARBA00006594"/>
    </source>
</evidence>
<evidence type="ECO:0000256" key="4">
    <source>
        <dbReference type="ARBA" id="ARBA00022679"/>
    </source>
</evidence>
<dbReference type="SUPFAM" id="SSF53335">
    <property type="entry name" value="S-adenosyl-L-methionine-dependent methyltransferases"/>
    <property type="match status" value="1"/>
</dbReference>
<evidence type="ECO:0000256" key="8">
    <source>
        <dbReference type="SAM" id="Coils"/>
    </source>
</evidence>
<comment type="catalytic activity">
    <reaction evidence="7">
        <text>a 2'-deoxyadenosine in DNA + S-adenosyl-L-methionine = an N(6)-methyl-2'-deoxyadenosine in DNA + S-adenosyl-L-homocysteine + H(+)</text>
        <dbReference type="Rhea" id="RHEA:15197"/>
        <dbReference type="Rhea" id="RHEA-COMP:12418"/>
        <dbReference type="Rhea" id="RHEA-COMP:12419"/>
        <dbReference type="ChEBI" id="CHEBI:15378"/>
        <dbReference type="ChEBI" id="CHEBI:57856"/>
        <dbReference type="ChEBI" id="CHEBI:59789"/>
        <dbReference type="ChEBI" id="CHEBI:90615"/>
        <dbReference type="ChEBI" id="CHEBI:90616"/>
        <dbReference type="EC" id="2.1.1.72"/>
    </reaction>
</comment>
<keyword evidence="3 11" id="KW-0489">Methyltransferase</keyword>
<evidence type="ECO:0000313" key="11">
    <source>
        <dbReference type="EMBL" id="WYM97422.1"/>
    </source>
</evidence>
<dbReference type="InterPro" id="IPR051537">
    <property type="entry name" value="DNA_Adenine_Mtase"/>
</dbReference>
<organism evidence="11 12">
    <name type="scientific">Metamycoplasma faucium</name>
    <dbReference type="NCBI Taxonomy" id="56142"/>
    <lineage>
        <taxon>Bacteria</taxon>
        <taxon>Bacillati</taxon>
        <taxon>Mycoplasmatota</taxon>
        <taxon>Mycoplasmoidales</taxon>
        <taxon>Metamycoplasmataceae</taxon>
        <taxon>Metamycoplasma</taxon>
    </lineage>
</organism>
<dbReference type="GO" id="GO:0032259">
    <property type="term" value="P:methylation"/>
    <property type="evidence" value="ECO:0007669"/>
    <property type="project" value="UniProtKB-KW"/>
</dbReference>
<evidence type="ECO:0000259" key="10">
    <source>
        <dbReference type="Pfam" id="PF12161"/>
    </source>
</evidence>
<dbReference type="PANTHER" id="PTHR42933">
    <property type="entry name" value="SLR6095 PROTEIN"/>
    <property type="match status" value="1"/>
</dbReference>
<dbReference type="InterPro" id="IPR038333">
    <property type="entry name" value="T1MK-like_N_sf"/>
</dbReference>
<dbReference type="EC" id="2.1.1.72" evidence="2"/>
<keyword evidence="6" id="KW-0680">Restriction system</keyword>
<dbReference type="GO" id="GO:0009007">
    <property type="term" value="F:site-specific DNA-methyltransferase (adenine-specific) activity"/>
    <property type="evidence" value="ECO:0007669"/>
    <property type="project" value="UniProtKB-EC"/>
</dbReference>
<proteinExistence type="inferred from homology"/>